<evidence type="ECO:0000313" key="2">
    <source>
        <dbReference type="EMBL" id="CCH41702.1"/>
    </source>
</evidence>
<dbReference type="EMBL" id="CAIF01000027">
    <property type="protein sequence ID" value="CCH41702.1"/>
    <property type="molecule type" value="Genomic_DNA"/>
</dbReference>
<dbReference type="InterPro" id="IPR018608">
    <property type="entry name" value="Gti1/Pac2"/>
</dbReference>
<dbReference type="AlphaFoldDB" id="K0KHQ4"/>
<feature type="compositionally biased region" description="Low complexity" evidence="1">
    <location>
        <begin position="161"/>
        <end position="189"/>
    </location>
</feature>
<protein>
    <recommendedName>
        <fullName evidence="4">cAMP-independent regulatory protein pac2</fullName>
    </recommendedName>
</protein>
<feature type="compositionally biased region" description="Low complexity" evidence="1">
    <location>
        <begin position="231"/>
        <end position="248"/>
    </location>
</feature>
<reference evidence="2 3" key="1">
    <citation type="journal article" date="2012" name="Eukaryot. Cell">
        <title>Draft genome sequence of Wickerhamomyces ciferrii NRRL Y-1031 F-60-10.</title>
        <authorList>
            <person name="Schneider J."/>
            <person name="Andrea H."/>
            <person name="Blom J."/>
            <person name="Jaenicke S."/>
            <person name="Ruckert C."/>
            <person name="Schorsch C."/>
            <person name="Szczepanowski R."/>
            <person name="Farwick M."/>
            <person name="Goesmann A."/>
            <person name="Puhler A."/>
            <person name="Schaffer S."/>
            <person name="Tauch A."/>
            <person name="Kohler T."/>
            <person name="Brinkrolf K."/>
        </authorList>
    </citation>
    <scope>NUCLEOTIDE SEQUENCE [LARGE SCALE GENOMIC DNA]</scope>
    <source>
        <strain evidence="3">ATCC 14091 / BCRC 22168 / CBS 111 / JCM 3599 / NBRC 0793 / NRRL Y-1031 F-60-10</strain>
    </source>
</reference>
<dbReference type="HOGENOM" id="CLU_940745_0_0_1"/>
<keyword evidence="3" id="KW-1185">Reference proteome</keyword>
<dbReference type="Proteomes" id="UP000009328">
    <property type="component" value="Unassembled WGS sequence"/>
</dbReference>
<dbReference type="eggNOG" id="KOG4476">
    <property type="taxonomic scope" value="Eukaryota"/>
</dbReference>
<organism evidence="2 3">
    <name type="scientific">Wickerhamomyces ciferrii (strain ATCC 14091 / BCRC 22168 / CBS 111 / JCM 3599 / NBRC 0793 / NRRL Y-1031 F-60-10)</name>
    <name type="common">Yeast</name>
    <name type="synonym">Pichia ciferrii</name>
    <dbReference type="NCBI Taxonomy" id="1206466"/>
    <lineage>
        <taxon>Eukaryota</taxon>
        <taxon>Fungi</taxon>
        <taxon>Dikarya</taxon>
        <taxon>Ascomycota</taxon>
        <taxon>Saccharomycotina</taxon>
        <taxon>Saccharomycetes</taxon>
        <taxon>Phaffomycetales</taxon>
        <taxon>Wickerhamomycetaceae</taxon>
        <taxon>Wickerhamomyces</taxon>
    </lineage>
</organism>
<feature type="region of interest" description="Disordered" evidence="1">
    <location>
        <begin position="231"/>
        <end position="259"/>
    </location>
</feature>
<proteinExistence type="predicted"/>
<dbReference type="GO" id="GO:0003677">
    <property type="term" value="F:DNA binding"/>
    <property type="evidence" value="ECO:0007669"/>
    <property type="project" value="TreeGrafter"/>
</dbReference>
<dbReference type="InParanoid" id="K0KHQ4"/>
<comment type="caution">
    <text evidence="2">The sequence shown here is derived from an EMBL/GenBank/DDBJ whole genome shotgun (WGS) entry which is preliminary data.</text>
</comment>
<accession>K0KHQ4</accession>
<gene>
    <name evidence="2" type="ORF">BN7_1243</name>
</gene>
<evidence type="ECO:0008006" key="4">
    <source>
        <dbReference type="Google" id="ProtNLM"/>
    </source>
</evidence>
<name>K0KHQ4_WICCF</name>
<dbReference type="PANTHER" id="PTHR28027:SF1">
    <property type="entry name" value="CAMP INDEPENDENT REGULATORY PROTEIN (AFU_ORTHOLOGUE AFUA_3G09640)"/>
    <property type="match status" value="1"/>
</dbReference>
<dbReference type="PANTHER" id="PTHR28027">
    <property type="entry name" value="TRANSCRIPTIONAL REGULATOR MIT1"/>
    <property type="match status" value="1"/>
</dbReference>
<feature type="region of interest" description="Disordered" evidence="1">
    <location>
        <begin position="157"/>
        <end position="195"/>
    </location>
</feature>
<sequence>MESYHGAVLTPNDALILLEASRQKLIPKITRRLKDSERELIKPGSIYIFNEKEAKMRRWTDGRSWSASRVTGAFLTYREMEVQNGGDEHNLTDFKYKSNGLIKQSFSLTTLNNEKLHLISYTTTKDFTNLKFMNLTPSNDPLLKDIKIPKNIYPQHAFLDNPTTSTTSTSSSPNSSRNQSTSSTDSTSPIIKTKSPITSPIYKSFRSISPSLPIQIKLPQSSIPQQIPLQQQPIQPIQQQQQQPLPLSTPHSKDPRNPRDYQTNYQVQLPPIKNLNFNKFKIDYDEKALNQLNRFF</sequence>
<dbReference type="Pfam" id="PF09729">
    <property type="entry name" value="Gti1_Pac2"/>
    <property type="match status" value="1"/>
</dbReference>
<evidence type="ECO:0000256" key="1">
    <source>
        <dbReference type="SAM" id="MobiDB-lite"/>
    </source>
</evidence>
<evidence type="ECO:0000313" key="3">
    <source>
        <dbReference type="Proteomes" id="UP000009328"/>
    </source>
</evidence>